<dbReference type="EMBL" id="RBTW01000125">
    <property type="protein sequence ID" value="RMU20308.1"/>
    <property type="molecule type" value="Genomic_DNA"/>
</dbReference>
<gene>
    <name evidence="1" type="ORF">ALP33_00921</name>
</gene>
<evidence type="ECO:0000313" key="2">
    <source>
        <dbReference type="Proteomes" id="UP000271817"/>
    </source>
</evidence>
<organism evidence="1 2">
    <name type="scientific">Pseudomonas amygdali pv. lachrymans</name>
    <name type="common">Pseudomonas syringae pv. lachrymans</name>
    <dbReference type="NCBI Taxonomy" id="53707"/>
    <lineage>
        <taxon>Bacteria</taxon>
        <taxon>Pseudomonadati</taxon>
        <taxon>Pseudomonadota</taxon>
        <taxon>Gammaproteobacteria</taxon>
        <taxon>Pseudomonadales</taxon>
        <taxon>Pseudomonadaceae</taxon>
        <taxon>Pseudomonas</taxon>
        <taxon>Pseudomonas amygdali</taxon>
    </lineage>
</organism>
<evidence type="ECO:0000313" key="1">
    <source>
        <dbReference type="EMBL" id="RMU20308.1"/>
    </source>
</evidence>
<dbReference type="AlphaFoldDB" id="A0AB37R7Q6"/>
<comment type="caution">
    <text evidence="1">The sequence shown here is derived from an EMBL/GenBank/DDBJ whole genome shotgun (WGS) entry which is preliminary data.</text>
</comment>
<reference evidence="1 2" key="1">
    <citation type="submission" date="2018-08" db="EMBL/GenBank/DDBJ databases">
        <title>Recombination of ecologically and evolutionarily significant loci maintains genetic cohesion in the Pseudomonas syringae species complex.</title>
        <authorList>
            <person name="Dillon M."/>
            <person name="Thakur S."/>
            <person name="Almeida R.N.D."/>
            <person name="Weir B.S."/>
            <person name="Guttman D.S."/>
        </authorList>
    </citation>
    <scope>NUCLEOTIDE SEQUENCE [LARGE SCALE GENOMIC DNA]</scope>
    <source>
        <strain evidence="1 2">ICMP 3402</strain>
    </source>
</reference>
<sequence length="182" mass="20844">MPGAVVQVPDLLPTFPRILLCRFDRQQMPSRSSSRQKILSVCRDLFQVSQTQATHLQTSEAQTKQGQAIVLKACSHLKLHIKSVSQFKPLHVARAQGADFSPSEICKATLSVKVGRKTKTMKTVQQNPREIAYRRDHGDRFRYRCKLESERVIWRTSLSDTGEWDRWGLLRSLHVCRCTPVT</sequence>
<accession>A0AB37R7Q6</accession>
<name>A0AB37R7Q6_PSEAV</name>
<dbReference type="Proteomes" id="UP000271817">
    <property type="component" value="Unassembled WGS sequence"/>
</dbReference>
<protein>
    <submittedName>
        <fullName evidence="1">Uncharacterized protein</fullName>
    </submittedName>
</protein>
<proteinExistence type="predicted"/>